<evidence type="ECO:0000313" key="10">
    <source>
        <dbReference type="EMBL" id="GLK09668.1"/>
    </source>
</evidence>
<dbReference type="PANTHER" id="PTHR48111:SF36">
    <property type="entry name" value="TRANSCRIPTIONAL REGULATORY PROTEIN CUTR"/>
    <property type="match status" value="1"/>
</dbReference>
<dbReference type="Pfam" id="PF00072">
    <property type="entry name" value="Response_reg"/>
    <property type="match status" value="1"/>
</dbReference>
<keyword evidence="5" id="KW-0804">Transcription</keyword>
<dbReference type="InterPro" id="IPR001867">
    <property type="entry name" value="OmpR/PhoB-type_DNA-bd"/>
</dbReference>
<dbReference type="InterPro" id="IPR039420">
    <property type="entry name" value="WalR-like"/>
</dbReference>
<dbReference type="GO" id="GO:0000976">
    <property type="term" value="F:transcription cis-regulatory region binding"/>
    <property type="evidence" value="ECO:0007669"/>
    <property type="project" value="TreeGrafter"/>
</dbReference>
<dbReference type="Gene3D" id="3.40.50.2300">
    <property type="match status" value="1"/>
</dbReference>
<dbReference type="InterPro" id="IPR001789">
    <property type="entry name" value="Sig_transdc_resp-reg_receiver"/>
</dbReference>
<name>A0A9W6I1T9_9ACTN</name>
<dbReference type="Proteomes" id="UP001143474">
    <property type="component" value="Unassembled WGS sequence"/>
</dbReference>
<dbReference type="GO" id="GO:0006355">
    <property type="term" value="P:regulation of DNA-templated transcription"/>
    <property type="evidence" value="ECO:0007669"/>
    <property type="project" value="InterPro"/>
</dbReference>
<evidence type="ECO:0000256" key="4">
    <source>
        <dbReference type="ARBA" id="ARBA00023125"/>
    </source>
</evidence>
<dbReference type="PROSITE" id="PS50110">
    <property type="entry name" value="RESPONSE_REGULATORY"/>
    <property type="match status" value="1"/>
</dbReference>
<reference evidence="10" key="2">
    <citation type="submission" date="2023-01" db="EMBL/GenBank/DDBJ databases">
        <authorList>
            <person name="Sun Q."/>
            <person name="Evtushenko L."/>
        </authorList>
    </citation>
    <scope>NUCLEOTIDE SEQUENCE</scope>
    <source>
        <strain evidence="10">VKM Ac-2007</strain>
    </source>
</reference>
<dbReference type="InterPro" id="IPR036388">
    <property type="entry name" value="WH-like_DNA-bd_sf"/>
</dbReference>
<dbReference type="CDD" id="cd00383">
    <property type="entry name" value="trans_reg_C"/>
    <property type="match status" value="1"/>
</dbReference>
<dbReference type="AlphaFoldDB" id="A0A9W6I1T9"/>
<evidence type="ECO:0000256" key="7">
    <source>
        <dbReference type="PROSITE-ProRule" id="PRU01091"/>
    </source>
</evidence>
<sequence length="226" mass="25259">MRVLLIEDEPRIVDIVRRGLAVHHIAMDARADGIGGLRAATENDHYDVIVLDIMLPGLSGYDVLRGLRERRVWTPVLMLTAKDGEYDEADAFDLGADDYLTKPFSFVVLVARLRALVRRGGHERPAVMAAGDLTVDPALRRVARGQVEICLTPREYDVLEFLMRRKGEAVAKSDILAGVWDADYEGGENVVEVYVRYLRRKLDEPFGRRAIRTVRTVGYALDPAGG</sequence>
<dbReference type="GO" id="GO:0000156">
    <property type="term" value="F:phosphorelay response regulator activity"/>
    <property type="evidence" value="ECO:0007669"/>
    <property type="project" value="TreeGrafter"/>
</dbReference>
<evidence type="ECO:0000259" key="9">
    <source>
        <dbReference type="PROSITE" id="PS51755"/>
    </source>
</evidence>
<keyword evidence="3" id="KW-0805">Transcription regulation</keyword>
<dbReference type="SUPFAM" id="SSF52172">
    <property type="entry name" value="CheY-like"/>
    <property type="match status" value="1"/>
</dbReference>
<evidence type="ECO:0000259" key="8">
    <source>
        <dbReference type="PROSITE" id="PS50110"/>
    </source>
</evidence>
<gene>
    <name evidence="10" type="ORF">GCM10017600_30740</name>
</gene>
<protein>
    <submittedName>
        <fullName evidence="10">DNA-binding response regulator</fullName>
    </submittedName>
</protein>
<dbReference type="EMBL" id="BSEV01000005">
    <property type="protein sequence ID" value="GLK09668.1"/>
    <property type="molecule type" value="Genomic_DNA"/>
</dbReference>
<feature type="domain" description="Response regulatory" evidence="8">
    <location>
        <begin position="2"/>
        <end position="117"/>
    </location>
</feature>
<keyword evidence="1 6" id="KW-0597">Phosphoprotein</keyword>
<dbReference type="RefSeq" id="WP_271218115.1">
    <property type="nucleotide sequence ID" value="NZ_BAAAVD010000045.1"/>
</dbReference>
<dbReference type="FunFam" id="1.10.10.10:FF:000005">
    <property type="entry name" value="Two-component system response regulator"/>
    <property type="match status" value="1"/>
</dbReference>
<dbReference type="SMART" id="SM00862">
    <property type="entry name" value="Trans_reg_C"/>
    <property type="match status" value="1"/>
</dbReference>
<keyword evidence="11" id="KW-1185">Reference proteome</keyword>
<dbReference type="PANTHER" id="PTHR48111">
    <property type="entry name" value="REGULATOR OF RPOS"/>
    <property type="match status" value="1"/>
</dbReference>
<feature type="DNA-binding region" description="OmpR/PhoB-type" evidence="7">
    <location>
        <begin position="125"/>
        <end position="223"/>
    </location>
</feature>
<feature type="domain" description="OmpR/PhoB-type" evidence="9">
    <location>
        <begin position="125"/>
        <end position="223"/>
    </location>
</feature>
<dbReference type="InterPro" id="IPR011006">
    <property type="entry name" value="CheY-like_superfamily"/>
</dbReference>
<evidence type="ECO:0000256" key="6">
    <source>
        <dbReference type="PROSITE-ProRule" id="PRU00169"/>
    </source>
</evidence>
<comment type="caution">
    <text evidence="10">The sequence shown here is derived from an EMBL/GenBank/DDBJ whole genome shotgun (WGS) entry which is preliminary data.</text>
</comment>
<accession>A0A9W6I1T9</accession>
<evidence type="ECO:0000256" key="2">
    <source>
        <dbReference type="ARBA" id="ARBA00023012"/>
    </source>
</evidence>
<organism evidence="10 11">
    <name type="scientific">Streptosporangium carneum</name>
    <dbReference type="NCBI Taxonomy" id="47481"/>
    <lineage>
        <taxon>Bacteria</taxon>
        <taxon>Bacillati</taxon>
        <taxon>Actinomycetota</taxon>
        <taxon>Actinomycetes</taxon>
        <taxon>Streptosporangiales</taxon>
        <taxon>Streptosporangiaceae</taxon>
        <taxon>Streptosporangium</taxon>
    </lineage>
</organism>
<evidence type="ECO:0000256" key="1">
    <source>
        <dbReference type="ARBA" id="ARBA00022553"/>
    </source>
</evidence>
<reference evidence="10" key="1">
    <citation type="journal article" date="2014" name="Int. J. Syst. Evol. Microbiol.">
        <title>Complete genome sequence of Corynebacterium casei LMG S-19264T (=DSM 44701T), isolated from a smear-ripened cheese.</title>
        <authorList>
            <consortium name="US DOE Joint Genome Institute (JGI-PGF)"/>
            <person name="Walter F."/>
            <person name="Albersmeier A."/>
            <person name="Kalinowski J."/>
            <person name="Ruckert C."/>
        </authorList>
    </citation>
    <scope>NUCLEOTIDE SEQUENCE</scope>
    <source>
        <strain evidence="10">VKM Ac-2007</strain>
    </source>
</reference>
<dbReference type="Gene3D" id="1.10.10.10">
    <property type="entry name" value="Winged helix-like DNA-binding domain superfamily/Winged helix DNA-binding domain"/>
    <property type="match status" value="1"/>
</dbReference>
<feature type="modified residue" description="4-aspartylphosphate" evidence="6">
    <location>
        <position position="52"/>
    </location>
</feature>
<evidence type="ECO:0000256" key="5">
    <source>
        <dbReference type="ARBA" id="ARBA00023163"/>
    </source>
</evidence>
<dbReference type="Gene3D" id="6.10.250.690">
    <property type="match status" value="1"/>
</dbReference>
<dbReference type="GO" id="GO:0032993">
    <property type="term" value="C:protein-DNA complex"/>
    <property type="evidence" value="ECO:0007669"/>
    <property type="project" value="TreeGrafter"/>
</dbReference>
<keyword evidence="2" id="KW-0902">Two-component regulatory system</keyword>
<evidence type="ECO:0000256" key="3">
    <source>
        <dbReference type="ARBA" id="ARBA00023015"/>
    </source>
</evidence>
<evidence type="ECO:0000313" key="11">
    <source>
        <dbReference type="Proteomes" id="UP001143474"/>
    </source>
</evidence>
<dbReference type="PROSITE" id="PS51755">
    <property type="entry name" value="OMPR_PHOB"/>
    <property type="match status" value="1"/>
</dbReference>
<keyword evidence="4 7" id="KW-0238">DNA-binding</keyword>
<dbReference type="Pfam" id="PF00486">
    <property type="entry name" value="Trans_reg_C"/>
    <property type="match status" value="1"/>
</dbReference>
<dbReference type="GO" id="GO:0005829">
    <property type="term" value="C:cytosol"/>
    <property type="evidence" value="ECO:0007669"/>
    <property type="project" value="TreeGrafter"/>
</dbReference>
<proteinExistence type="predicted"/>
<dbReference type="SMART" id="SM00448">
    <property type="entry name" value="REC"/>
    <property type="match status" value="1"/>
</dbReference>